<dbReference type="STRING" id="644295.Metev_1565"/>
<evidence type="ECO:0000256" key="2">
    <source>
        <dbReference type="SAM" id="Phobius"/>
    </source>
</evidence>
<gene>
    <name evidence="4" type="ordered locus">Metev_1565</name>
</gene>
<feature type="domain" description="DUF7507" evidence="3">
    <location>
        <begin position="405"/>
        <end position="517"/>
    </location>
</feature>
<keyword evidence="2" id="KW-0812">Transmembrane</keyword>
<dbReference type="EMBL" id="CP002069">
    <property type="protein sequence ID" value="ADI74412.1"/>
    <property type="molecule type" value="Genomic_DNA"/>
</dbReference>
<dbReference type="InterPro" id="IPR055354">
    <property type="entry name" value="DUF7507"/>
</dbReference>
<dbReference type="NCBIfam" id="TIGR04143">
    <property type="entry name" value="VPxxxP_CTERM"/>
    <property type="match status" value="1"/>
</dbReference>
<dbReference type="HOGENOM" id="CLU_488030_0_0_2"/>
<feature type="region of interest" description="Disordered" evidence="1">
    <location>
        <begin position="73"/>
        <end position="93"/>
    </location>
</feature>
<feature type="compositionally biased region" description="Polar residues" evidence="1">
    <location>
        <begin position="84"/>
        <end position="93"/>
    </location>
</feature>
<organism evidence="4 5">
    <name type="scientific">Methanohalobium evestigatum (strain ATCC BAA-1072 / DSM 3721 / NBRC 107634 / OCM 161 / Z-7303)</name>
    <dbReference type="NCBI Taxonomy" id="644295"/>
    <lineage>
        <taxon>Archaea</taxon>
        <taxon>Methanobacteriati</taxon>
        <taxon>Methanobacteriota</taxon>
        <taxon>Stenosarchaea group</taxon>
        <taxon>Methanomicrobia</taxon>
        <taxon>Methanosarcinales</taxon>
        <taxon>Methanosarcinaceae</taxon>
        <taxon>Methanohalobium</taxon>
    </lineage>
</organism>
<feature type="transmembrane region" description="Helical" evidence="2">
    <location>
        <begin position="533"/>
        <end position="554"/>
    </location>
</feature>
<evidence type="ECO:0000256" key="1">
    <source>
        <dbReference type="SAM" id="MobiDB-lite"/>
    </source>
</evidence>
<evidence type="ECO:0000313" key="4">
    <source>
        <dbReference type="EMBL" id="ADI74412.1"/>
    </source>
</evidence>
<dbReference type="Pfam" id="PF24346">
    <property type="entry name" value="DUF7507"/>
    <property type="match status" value="2"/>
</dbReference>
<dbReference type="OrthoDB" id="120922at2157"/>
<dbReference type="RefSeq" id="WP_013194977.1">
    <property type="nucleotide sequence ID" value="NC_014253.1"/>
</dbReference>
<dbReference type="InterPro" id="IPR026428">
    <property type="entry name" value="VPxxxP_CTERM"/>
</dbReference>
<keyword evidence="2" id="KW-0472">Membrane</keyword>
<feature type="domain" description="DUF7507" evidence="3">
    <location>
        <begin position="300"/>
        <end position="384"/>
    </location>
</feature>
<proteinExistence type="predicted"/>
<name>D7E9Z0_METEZ</name>
<keyword evidence="5" id="KW-1185">Reference proteome</keyword>
<keyword evidence="2" id="KW-1133">Transmembrane helix</keyword>
<reference evidence="4 5" key="1">
    <citation type="submission" date="2010-06" db="EMBL/GenBank/DDBJ databases">
        <title>Complete sequence chromosome of Methanohalobium evestigatum Z-7303.</title>
        <authorList>
            <consortium name="US DOE Joint Genome Institute"/>
            <person name="Lucas S."/>
            <person name="Copeland A."/>
            <person name="Lapidus A."/>
            <person name="Cheng J.-F."/>
            <person name="Bruce D."/>
            <person name="Goodwin L."/>
            <person name="Pitluck S."/>
            <person name="Saunders E."/>
            <person name="Detter J.C."/>
            <person name="Han C."/>
            <person name="Tapia R."/>
            <person name="Land M."/>
            <person name="Hauser L."/>
            <person name="Kyrpides N."/>
            <person name="Mikhailova N."/>
            <person name="Sieprawska-Lupa M."/>
            <person name="Whitman W.B."/>
            <person name="Anderson I."/>
            <person name="Woyke T."/>
        </authorList>
    </citation>
    <scope>NUCLEOTIDE SEQUENCE [LARGE SCALE GENOMIC DNA]</scope>
    <source>
        <strain evidence="5">ATCC BAA-1072 / DSM 3721 / NBRC 107634 / OCM 161 / Z-7303</strain>
    </source>
</reference>
<evidence type="ECO:0000313" key="5">
    <source>
        <dbReference type="Proteomes" id="UP000000391"/>
    </source>
</evidence>
<sequence precursor="true">MKRLMVLFAGLMAILMSISAASAITVDGNKTSGEWDENWAFGQTNNATAASEYDINNLGDRLEIMQGTLQADTGDYNAVDPKNDSGSSYAESMALNGNSSGSDLYKVYGHYNQSTDTLYGMTEVYGIPGDHDGNGDVTTESSAGDSGGDVGPAGFGLSTQESWSIAFYQVKNGDYQDYSLIQISDNDWNIIDTDVGLDYDNVSAKFSYQNFRQIGDDTLPKSVYEIKVENFSKFYDVNPGSKLAIQVGAGSNGDPQVGEDSGVVFFEIPNPQIDIEKFTKDMGGDWQQADNSADPDVPFFNSAGQTVEWKYEVTNNGTVPFDLANVTVTDDKGVTPVLDETSDDGNDDILSPGETWTYTASGTVEECPEGSVYTYENIGTVNAISPFGEVNDTDPSHYKCQEPTPGIDIEKYTNGENADTGPGPKVSNESTVTWTYEVHNNGSDDLQNVQVTDDKLGTLPETAIVDKGDGDDILNIGETWVYEMTGTADCNFTEDNPYENTATTNGTGVITGESVEDTDPSHYYCKPPNGVPALTPTSLMGLIGALGLIGIVGLKRRD</sequence>
<dbReference type="AlphaFoldDB" id="D7E9Z0"/>
<dbReference type="Proteomes" id="UP000000391">
    <property type="component" value="Chromosome"/>
</dbReference>
<accession>D7E9Z0</accession>
<feature type="region of interest" description="Disordered" evidence="1">
    <location>
        <begin position="130"/>
        <end position="153"/>
    </location>
</feature>
<dbReference type="GeneID" id="9347205"/>
<evidence type="ECO:0000259" key="3">
    <source>
        <dbReference type="Pfam" id="PF24346"/>
    </source>
</evidence>
<protein>
    <recommendedName>
        <fullName evidence="3">DUF7507 domain-containing protein</fullName>
    </recommendedName>
</protein>
<dbReference type="KEGG" id="mev:Metev_1565"/>